<evidence type="ECO:0000313" key="3">
    <source>
        <dbReference type="Proteomes" id="UP000327013"/>
    </source>
</evidence>
<dbReference type="AlphaFoldDB" id="A0A5N6R7P4"/>
<evidence type="ECO:0000256" key="1">
    <source>
        <dbReference type="ARBA" id="ARBA00009737"/>
    </source>
</evidence>
<protein>
    <submittedName>
        <fullName evidence="2">Uncharacterized protein</fullName>
    </submittedName>
</protein>
<dbReference type="OrthoDB" id="1901372at2759"/>
<dbReference type="InterPro" id="IPR008802">
    <property type="entry name" value="REF"/>
</dbReference>
<dbReference type="PANTHER" id="PTHR33732:SF2">
    <property type="entry name" value="REF_SRPP-LIKE PROTEIN"/>
    <property type="match status" value="1"/>
</dbReference>
<dbReference type="EMBL" id="CM017325">
    <property type="protein sequence ID" value="KAE8056671.1"/>
    <property type="molecule type" value="Genomic_DNA"/>
</dbReference>
<organism evidence="2 3">
    <name type="scientific">Carpinus fangiana</name>
    <dbReference type="NCBI Taxonomy" id="176857"/>
    <lineage>
        <taxon>Eukaryota</taxon>
        <taxon>Viridiplantae</taxon>
        <taxon>Streptophyta</taxon>
        <taxon>Embryophyta</taxon>
        <taxon>Tracheophyta</taxon>
        <taxon>Spermatophyta</taxon>
        <taxon>Magnoliopsida</taxon>
        <taxon>eudicotyledons</taxon>
        <taxon>Gunneridae</taxon>
        <taxon>Pentapetalae</taxon>
        <taxon>rosids</taxon>
        <taxon>fabids</taxon>
        <taxon>Fagales</taxon>
        <taxon>Betulaceae</taxon>
        <taxon>Carpinus</taxon>
    </lineage>
</organism>
<comment type="similarity">
    <text evidence="1">Belongs to the REF/SRPP family.</text>
</comment>
<dbReference type="PANTHER" id="PTHR33732">
    <property type="entry name" value="REF/SRPP-LIKE PROTEIN OS05G0151300/LOC_OS05G05940"/>
    <property type="match status" value="1"/>
</dbReference>
<sequence length="92" mass="10066">MSDLCLSLFSVALTGDGRDWVVMTQFEMGSTDGTRRRCLYDYAKQNLGPLLSAVGTVEGTVTAIVGPVYQKLKGVPDDLLVFLDNKVPQLRI</sequence>
<reference evidence="2 3" key="1">
    <citation type="submission" date="2019-06" db="EMBL/GenBank/DDBJ databases">
        <title>A chromosomal-level reference genome of Carpinus fangiana (Coryloideae, Betulaceae).</title>
        <authorList>
            <person name="Yang X."/>
            <person name="Wang Z."/>
            <person name="Zhang L."/>
            <person name="Hao G."/>
            <person name="Liu J."/>
            <person name="Yang Y."/>
        </authorList>
    </citation>
    <scope>NUCLEOTIDE SEQUENCE [LARGE SCALE GENOMIC DNA]</scope>
    <source>
        <strain evidence="2">Cfa_2016G</strain>
        <tissue evidence="2">Leaf</tissue>
    </source>
</reference>
<gene>
    <name evidence="2" type="ORF">FH972_013419</name>
</gene>
<dbReference type="Pfam" id="PF05755">
    <property type="entry name" value="REF"/>
    <property type="match status" value="1"/>
</dbReference>
<keyword evidence="3" id="KW-1185">Reference proteome</keyword>
<name>A0A5N6R7P4_9ROSI</name>
<proteinExistence type="inferred from homology"/>
<evidence type="ECO:0000313" key="2">
    <source>
        <dbReference type="EMBL" id="KAE8056671.1"/>
    </source>
</evidence>
<accession>A0A5N6R7P4</accession>
<dbReference type="Proteomes" id="UP000327013">
    <property type="component" value="Chromosome 5"/>
</dbReference>